<feature type="transmembrane region" description="Helical" evidence="1">
    <location>
        <begin position="9"/>
        <end position="30"/>
    </location>
</feature>
<dbReference type="AlphaFoldDB" id="A0AAC9W1Q2"/>
<sequence>MPQTKYEEFVFTLMTSGVMIFIMGVYNVALNTGGLSGAVFHHAVYAFPFEWLVGFLLAFLIAGKTARYFAFKIVQPGDRPIFIILCIQTFTVCTMVPLMSLFGTIKASGFTSGLLCAWLQTIFLNFIMAYPLQIFVAGPLCRRVFGVLFRR</sequence>
<protein>
    <submittedName>
        <fullName evidence="2">DUF2798 domain-containing protein</fullName>
    </submittedName>
</protein>
<dbReference type="InterPro" id="IPR021529">
    <property type="entry name" value="DUF2798"/>
</dbReference>
<dbReference type="EMBL" id="CP019962">
    <property type="protein sequence ID" value="ARD64286.1"/>
    <property type="molecule type" value="Genomic_DNA"/>
</dbReference>
<accession>A0AAC9W1Q2</accession>
<feature type="transmembrane region" description="Helical" evidence="1">
    <location>
        <begin position="42"/>
        <end position="62"/>
    </location>
</feature>
<gene>
    <name evidence="2" type="ORF">B2M23_01410</name>
</gene>
<dbReference type="KEGG" id="elim:B2M23_01410"/>
<keyword evidence="1" id="KW-0472">Membrane</keyword>
<dbReference type="RefSeq" id="WP_038350988.1">
    <property type="nucleotide sequence ID" value="NZ_CP019962.1"/>
</dbReference>
<dbReference type="Proteomes" id="UP000192391">
    <property type="component" value="Chromosome"/>
</dbReference>
<keyword evidence="1" id="KW-1133">Transmembrane helix</keyword>
<keyword evidence="1" id="KW-0812">Transmembrane</keyword>
<name>A0AAC9W1Q2_EUBLI</name>
<feature type="transmembrane region" description="Helical" evidence="1">
    <location>
        <begin position="82"/>
        <end position="105"/>
    </location>
</feature>
<evidence type="ECO:0000313" key="2">
    <source>
        <dbReference type="EMBL" id="ARD64286.1"/>
    </source>
</evidence>
<organism evidence="2 3">
    <name type="scientific">Eubacterium limosum</name>
    <dbReference type="NCBI Taxonomy" id="1736"/>
    <lineage>
        <taxon>Bacteria</taxon>
        <taxon>Bacillati</taxon>
        <taxon>Bacillota</taxon>
        <taxon>Clostridia</taxon>
        <taxon>Eubacteriales</taxon>
        <taxon>Eubacteriaceae</taxon>
        <taxon>Eubacterium</taxon>
    </lineage>
</organism>
<reference evidence="3" key="1">
    <citation type="journal article" date="2017" name="Sci. Rep.">
        <title>Determination of the Genome and Primary Transcriptome of Syngas Fermenting Eubacterium limosum ATCC 8486.</title>
        <authorList>
            <person name="Song Y."/>
            <person name="Shin J."/>
            <person name="Jeong Y."/>
            <person name="Jin S."/>
            <person name="Lee J.K."/>
            <person name="Kim D.R."/>
            <person name="Kim S.C."/>
            <person name="Cho S."/>
            <person name="Cho B.K."/>
        </authorList>
    </citation>
    <scope>NUCLEOTIDE SEQUENCE [LARGE SCALE GENOMIC DNA]</scope>
    <source>
        <strain evidence="3">ATCC 8486</strain>
    </source>
</reference>
<evidence type="ECO:0000313" key="3">
    <source>
        <dbReference type="Proteomes" id="UP000192391"/>
    </source>
</evidence>
<dbReference type="Pfam" id="PF11391">
    <property type="entry name" value="DUF2798"/>
    <property type="match status" value="2"/>
</dbReference>
<feature type="transmembrane region" description="Helical" evidence="1">
    <location>
        <begin position="117"/>
        <end position="141"/>
    </location>
</feature>
<evidence type="ECO:0000256" key="1">
    <source>
        <dbReference type="SAM" id="Phobius"/>
    </source>
</evidence>
<proteinExistence type="predicted"/>